<evidence type="ECO:0000259" key="2">
    <source>
        <dbReference type="Pfam" id="PF24055"/>
    </source>
</evidence>
<dbReference type="GO" id="GO:0042276">
    <property type="term" value="P:error-prone translesion synthesis"/>
    <property type="evidence" value="ECO:0007669"/>
    <property type="project" value="TreeGrafter"/>
</dbReference>
<dbReference type="PANTHER" id="PTHR45812:SF1">
    <property type="entry name" value="DNA POLYMERASE ZETA CATALYTIC SUBUNIT"/>
    <property type="match status" value="1"/>
</dbReference>
<dbReference type="EMBL" id="AMZH03000609">
    <property type="protein sequence ID" value="RRT82864.1"/>
    <property type="molecule type" value="Genomic_DNA"/>
</dbReference>
<dbReference type="Gene3D" id="3.30.342.10">
    <property type="entry name" value="DNA Polymerase, chain B, domain 1"/>
    <property type="match status" value="1"/>
</dbReference>
<sequence length="176" mass="19871">MASPPAVTLFSVRIVSLDYYMAPPIPDLDICYSSFHGWWPPYPNPSSYFLNLALPYLYIPCPVELLQGSEEGDEYIKTLITAIEKALEVCLDRTVPAAARQHVHGCSLGYFSVILESVKLQIQNKNEISFEPVCNVRFIGLDDGTVLGRTFQPYESHIPFLLHFLVRHCAYPFVVS</sequence>
<dbReference type="PANTHER" id="PTHR45812">
    <property type="entry name" value="DNA POLYMERASE ZETA CATALYTIC SUBUNIT"/>
    <property type="match status" value="1"/>
</dbReference>
<evidence type="ECO:0000313" key="4">
    <source>
        <dbReference type="Proteomes" id="UP000287651"/>
    </source>
</evidence>
<dbReference type="GO" id="GO:0003887">
    <property type="term" value="F:DNA-directed DNA polymerase activity"/>
    <property type="evidence" value="ECO:0007669"/>
    <property type="project" value="UniProtKB-EC"/>
</dbReference>
<dbReference type="Pfam" id="PF24055">
    <property type="entry name" value="POL3_N"/>
    <property type="match status" value="1"/>
</dbReference>
<organism evidence="3 4">
    <name type="scientific">Ensete ventricosum</name>
    <name type="common">Abyssinian banana</name>
    <name type="synonym">Musa ensete</name>
    <dbReference type="NCBI Taxonomy" id="4639"/>
    <lineage>
        <taxon>Eukaryota</taxon>
        <taxon>Viridiplantae</taxon>
        <taxon>Streptophyta</taxon>
        <taxon>Embryophyta</taxon>
        <taxon>Tracheophyta</taxon>
        <taxon>Spermatophyta</taxon>
        <taxon>Magnoliopsida</taxon>
        <taxon>Liliopsida</taxon>
        <taxon>Zingiberales</taxon>
        <taxon>Musaceae</taxon>
        <taxon>Ensete</taxon>
    </lineage>
</organism>
<protein>
    <recommendedName>
        <fullName evidence="2">DNA polymerase delta/zeta catalytic subunit N-terminal domain-containing protein</fullName>
    </recommendedName>
</protein>
<dbReference type="InterPro" id="IPR030559">
    <property type="entry name" value="PolZ_Rev3"/>
</dbReference>
<dbReference type="GO" id="GO:0005634">
    <property type="term" value="C:nucleus"/>
    <property type="evidence" value="ECO:0007669"/>
    <property type="project" value="TreeGrafter"/>
</dbReference>
<comment type="caution">
    <text evidence="3">The sequence shown here is derived from an EMBL/GenBank/DDBJ whole genome shotgun (WGS) entry which is preliminary data.</text>
</comment>
<feature type="domain" description="DNA polymerase delta/zeta catalytic subunit N-terminal" evidence="2">
    <location>
        <begin position="53"/>
        <end position="108"/>
    </location>
</feature>
<dbReference type="InterPro" id="IPR056435">
    <property type="entry name" value="DPOD/Z_N"/>
</dbReference>
<comment type="catalytic activity">
    <reaction evidence="1">
        <text>DNA(n) + a 2'-deoxyribonucleoside 5'-triphosphate = DNA(n+1) + diphosphate</text>
        <dbReference type="Rhea" id="RHEA:22508"/>
        <dbReference type="Rhea" id="RHEA-COMP:17339"/>
        <dbReference type="Rhea" id="RHEA-COMP:17340"/>
        <dbReference type="ChEBI" id="CHEBI:33019"/>
        <dbReference type="ChEBI" id="CHEBI:61560"/>
        <dbReference type="ChEBI" id="CHEBI:173112"/>
        <dbReference type="EC" id="2.7.7.7"/>
    </reaction>
</comment>
<dbReference type="GO" id="GO:0016035">
    <property type="term" value="C:zeta DNA polymerase complex"/>
    <property type="evidence" value="ECO:0007669"/>
    <property type="project" value="InterPro"/>
</dbReference>
<name>A0A427B314_ENSVE</name>
<proteinExistence type="predicted"/>
<accession>A0A427B314</accession>
<evidence type="ECO:0000313" key="3">
    <source>
        <dbReference type="EMBL" id="RRT82864.1"/>
    </source>
</evidence>
<dbReference type="Proteomes" id="UP000287651">
    <property type="component" value="Unassembled WGS sequence"/>
</dbReference>
<evidence type="ECO:0000256" key="1">
    <source>
        <dbReference type="ARBA" id="ARBA00049244"/>
    </source>
</evidence>
<reference evidence="3 4" key="1">
    <citation type="journal article" date="2014" name="Agronomy (Basel)">
        <title>A Draft Genome Sequence for Ensete ventricosum, the Drought-Tolerant Tree Against Hunger.</title>
        <authorList>
            <person name="Harrison J."/>
            <person name="Moore K.A."/>
            <person name="Paszkiewicz K."/>
            <person name="Jones T."/>
            <person name="Grant M."/>
            <person name="Ambacheew D."/>
            <person name="Muzemil S."/>
            <person name="Studholme D.J."/>
        </authorList>
    </citation>
    <scope>NUCLEOTIDE SEQUENCE [LARGE SCALE GENOMIC DNA]</scope>
</reference>
<dbReference type="AlphaFoldDB" id="A0A427B314"/>
<dbReference type="GO" id="GO:0000724">
    <property type="term" value="P:double-strand break repair via homologous recombination"/>
    <property type="evidence" value="ECO:0007669"/>
    <property type="project" value="TreeGrafter"/>
</dbReference>
<gene>
    <name evidence="3" type="ORF">B296_00019124</name>
</gene>